<protein>
    <submittedName>
        <fullName evidence="6">MFS transporter</fullName>
    </submittedName>
</protein>
<feature type="transmembrane region" description="Helical" evidence="4">
    <location>
        <begin position="227"/>
        <end position="245"/>
    </location>
</feature>
<accession>A0A7X4K6U8</accession>
<dbReference type="AlphaFoldDB" id="A0A7X4K6U8"/>
<dbReference type="PROSITE" id="PS50850">
    <property type="entry name" value="MFS"/>
    <property type="match status" value="1"/>
</dbReference>
<dbReference type="InterPro" id="IPR020846">
    <property type="entry name" value="MFS_dom"/>
</dbReference>
<feature type="domain" description="Major facilitator superfamily (MFS) profile" evidence="5">
    <location>
        <begin position="1"/>
        <end position="406"/>
    </location>
</feature>
<dbReference type="PANTHER" id="PTHR11360:SF290">
    <property type="entry name" value="MONOCARBOXYLATE MFS PERMEASE"/>
    <property type="match status" value="1"/>
</dbReference>
<evidence type="ECO:0000259" key="5">
    <source>
        <dbReference type="PROSITE" id="PS50850"/>
    </source>
</evidence>
<dbReference type="GO" id="GO:0022857">
    <property type="term" value="F:transmembrane transporter activity"/>
    <property type="evidence" value="ECO:0007669"/>
    <property type="project" value="InterPro"/>
</dbReference>
<feature type="transmembrane region" description="Helical" evidence="4">
    <location>
        <begin position="380"/>
        <end position="398"/>
    </location>
</feature>
<evidence type="ECO:0000256" key="2">
    <source>
        <dbReference type="ARBA" id="ARBA00022989"/>
    </source>
</evidence>
<reference evidence="6 7" key="1">
    <citation type="submission" date="2019-12" db="EMBL/GenBank/DDBJ databases">
        <authorList>
            <person name="Feng G."/>
            <person name="Zhu H."/>
        </authorList>
    </citation>
    <scope>NUCLEOTIDE SEQUENCE [LARGE SCALE GENOMIC DNA]</scope>
    <source>
        <strain evidence="6 7">FGD1</strain>
    </source>
</reference>
<feature type="transmembrane region" description="Helical" evidence="4">
    <location>
        <begin position="317"/>
        <end position="339"/>
    </location>
</feature>
<dbReference type="InterPro" id="IPR050327">
    <property type="entry name" value="Proton-linked_MCT"/>
</dbReference>
<keyword evidence="3 4" id="KW-0472">Membrane</keyword>
<name>A0A7X4K6U8_9SPHN</name>
<feature type="transmembrane region" description="Helical" evidence="4">
    <location>
        <begin position="12"/>
        <end position="34"/>
    </location>
</feature>
<evidence type="ECO:0000313" key="6">
    <source>
        <dbReference type="EMBL" id="MYL97357.1"/>
    </source>
</evidence>
<proteinExistence type="predicted"/>
<evidence type="ECO:0000313" key="7">
    <source>
        <dbReference type="Proteomes" id="UP000465810"/>
    </source>
</evidence>
<dbReference type="SUPFAM" id="SSF103473">
    <property type="entry name" value="MFS general substrate transporter"/>
    <property type="match status" value="1"/>
</dbReference>
<organism evidence="6 7">
    <name type="scientific">Novosphingobium silvae</name>
    <dbReference type="NCBI Taxonomy" id="2692619"/>
    <lineage>
        <taxon>Bacteria</taxon>
        <taxon>Pseudomonadati</taxon>
        <taxon>Pseudomonadota</taxon>
        <taxon>Alphaproteobacteria</taxon>
        <taxon>Sphingomonadales</taxon>
        <taxon>Sphingomonadaceae</taxon>
        <taxon>Novosphingobium</taxon>
    </lineage>
</organism>
<dbReference type="Pfam" id="PF07690">
    <property type="entry name" value="MFS_1"/>
    <property type="match status" value="1"/>
</dbReference>
<dbReference type="InterPro" id="IPR036259">
    <property type="entry name" value="MFS_trans_sf"/>
</dbReference>
<dbReference type="Proteomes" id="UP000465810">
    <property type="component" value="Unassembled WGS sequence"/>
</dbReference>
<feature type="transmembrane region" description="Helical" evidence="4">
    <location>
        <begin position="292"/>
        <end position="311"/>
    </location>
</feature>
<dbReference type="Gene3D" id="1.20.1250.20">
    <property type="entry name" value="MFS general substrate transporter like domains"/>
    <property type="match status" value="2"/>
</dbReference>
<feature type="transmembrane region" description="Helical" evidence="4">
    <location>
        <begin position="46"/>
        <end position="65"/>
    </location>
</feature>
<feature type="transmembrane region" description="Helical" evidence="4">
    <location>
        <begin position="167"/>
        <end position="187"/>
    </location>
</feature>
<comment type="caution">
    <text evidence="6">The sequence shown here is derived from an EMBL/GenBank/DDBJ whole genome shotgun (WGS) entry which is preliminary data.</text>
</comment>
<keyword evidence="2 4" id="KW-1133">Transmembrane helix</keyword>
<evidence type="ECO:0000256" key="1">
    <source>
        <dbReference type="ARBA" id="ARBA00022692"/>
    </source>
</evidence>
<gene>
    <name evidence="6" type="ORF">GR702_06160</name>
</gene>
<feature type="transmembrane region" description="Helical" evidence="4">
    <location>
        <begin position="137"/>
        <end position="155"/>
    </location>
</feature>
<keyword evidence="7" id="KW-1185">Reference proteome</keyword>
<dbReference type="RefSeq" id="WP_160985086.1">
    <property type="nucleotide sequence ID" value="NZ_WVTD01000003.1"/>
</dbReference>
<keyword evidence="1 4" id="KW-0812">Transmembrane</keyword>
<feature type="transmembrane region" description="Helical" evidence="4">
    <location>
        <begin position="351"/>
        <end position="374"/>
    </location>
</feature>
<feature type="transmembrane region" description="Helical" evidence="4">
    <location>
        <begin position="257"/>
        <end position="280"/>
    </location>
</feature>
<dbReference type="InterPro" id="IPR011701">
    <property type="entry name" value="MFS"/>
</dbReference>
<evidence type="ECO:0000256" key="3">
    <source>
        <dbReference type="ARBA" id="ARBA00023136"/>
    </source>
</evidence>
<evidence type="ECO:0000256" key="4">
    <source>
        <dbReference type="SAM" id="Phobius"/>
    </source>
</evidence>
<feature type="transmembrane region" description="Helical" evidence="4">
    <location>
        <begin position="77"/>
        <end position="95"/>
    </location>
</feature>
<sequence>MASSFAAGWRQVGVGFMLLAATGMVASTYSIVAVPLAREFRPSRTVLMLAMTVLSGTSAVLAPLLGTLMDRLPLRRLMLAGGLCLAAGYAAISLTTSFTQVLIVFGVLIAPANVLIGPVAVTVLLSRWFAQKRGRAVGIAIAGISAGGFCFPLIIQAFLDANDWRAALQLLSLVLLAWTVPVAMLVVDRPADRGLNPDGASEPPLQTRQELARAPISAREVLSDPTFWILAVTVSIVTAGLKGTITNLAPLAIDTGIAASDAAALISVYAACGFIAKLNFAVLSDRLGARTLMYVSLAGFSAGMACMTQAAGGYWVIAIGIALTGLFGGLMVPAESYLAPRVFGQRAVGRAMGLLSGTILLAMLATPPIFGLIFDLFGSYTGVFWTFSGLALLATTWVRKIRLHPRQEVTGT</sequence>
<dbReference type="PANTHER" id="PTHR11360">
    <property type="entry name" value="MONOCARBOXYLATE TRANSPORTER"/>
    <property type="match status" value="1"/>
</dbReference>
<feature type="transmembrane region" description="Helical" evidence="4">
    <location>
        <begin position="101"/>
        <end position="125"/>
    </location>
</feature>
<dbReference type="EMBL" id="WVTD01000003">
    <property type="protein sequence ID" value="MYL97357.1"/>
    <property type="molecule type" value="Genomic_DNA"/>
</dbReference>